<feature type="transmembrane region" description="Helical" evidence="1">
    <location>
        <begin position="61"/>
        <end position="82"/>
    </location>
</feature>
<dbReference type="GO" id="GO:0004190">
    <property type="term" value="F:aspartic-type endopeptidase activity"/>
    <property type="evidence" value="ECO:0007669"/>
    <property type="project" value="InterPro"/>
</dbReference>
<dbReference type="AlphaFoldDB" id="A0A5A9Z5T5"/>
<dbReference type="Proteomes" id="UP000325291">
    <property type="component" value="Unassembled WGS sequence"/>
</dbReference>
<feature type="domain" description="Prepilin type IV endopeptidase peptidase" evidence="2">
    <location>
        <begin position="18"/>
        <end position="116"/>
    </location>
</feature>
<gene>
    <name evidence="3" type="ORF">FLO80_15160</name>
</gene>
<keyword evidence="1" id="KW-0812">Transmembrane</keyword>
<sequence>MHLSAQTALWFAPLVWPICIWVAWSDMATMRIPNKAVIALTLVFVGLGLILMPWDMFLWRLSQLAIVLGIGIFLNAAGMVGAGDAKFAAAAAPFIALGDLRLLLALFAANLLAAFVTHRLVRHSPLRRLAPGWESWQRGWDFPMGLSLGATLALYLGLGIFYGR</sequence>
<reference evidence="3 4" key="1">
    <citation type="submission" date="2019-07" db="EMBL/GenBank/DDBJ databases">
        <title>Aquicoccus porphyridii gen. nov., sp. nov., isolated from a small marine red alga, Porphyridium marinum.</title>
        <authorList>
            <person name="Liu L."/>
        </authorList>
    </citation>
    <scope>NUCLEOTIDE SEQUENCE [LARGE SCALE GENOMIC DNA]</scope>
    <source>
        <strain evidence="3 4">L1 8-17</strain>
    </source>
</reference>
<keyword evidence="1" id="KW-1133">Transmembrane helix</keyword>
<feature type="transmembrane region" description="Helical" evidence="1">
    <location>
        <begin position="102"/>
        <end position="121"/>
    </location>
</feature>
<feature type="transmembrane region" description="Helical" evidence="1">
    <location>
        <begin position="7"/>
        <end position="24"/>
    </location>
</feature>
<dbReference type="GO" id="GO:0016020">
    <property type="term" value="C:membrane"/>
    <property type="evidence" value="ECO:0007669"/>
    <property type="project" value="InterPro"/>
</dbReference>
<dbReference type="Gene3D" id="1.20.120.1220">
    <property type="match status" value="1"/>
</dbReference>
<dbReference type="Pfam" id="PF01478">
    <property type="entry name" value="Peptidase_A24"/>
    <property type="match status" value="1"/>
</dbReference>
<evidence type="ECO:0000313" key="4">
    <source>
        <dbReference type="Proteomes" id="UP000325291"/>
    </source>
</evidence>
<dbReference type="InterPro" id="IPR000045">
    <property type="entry name" value="Prepilin_IV_endopep_pep"/>
</dbReference>
<evidence type="ECO:0000256" key="1">
    <source>
        <dbReference type="SAM" id="Phobius"/>
    </source>
</evidence>
<proteinExistence type="predicted"/>
<name>A0A5A9Z5T5_9RHOB</name>
<dbReference type="EMBL" id="VINQ01000013">
    <property type="protein sequence ID" value="KAA0912514.1"/>
    <property type="molecule type" value="Genomic_DNA"/>
</dbReference>
<evidence type="ECO:0000313" key="3">
    <source>
        <dbReference type="EMBL" id="KAA0912514.1"/>
    </source>
</evidence>
<protein>
    <recommendedName>
        <fullName evidence="2">Prepilin type IV endopeptidase peptidase domain-containing protein</fullName>
    </recommendedName>
</protein>
<organism evidence="3 4">
    <name type="scientific">Aquicoccus porphyridii</name>
    <dbReference type="NCBI Taxonomy" id="1852029"/>
    <lineage>
        <taxon>Bacteria</taxon>
        <taxon>Pseudomonadati</taxon>
        <taxon>Pseudomonadota</taxon>
        <taxon>Alphaproteobacteria</taxon>
        <taxon>Rhodobacterales</taxon>
        <taxon>Paracoccaceae</taxon>
        <taxon>Aquicoccus</taxon>
    </lineage>
</organism>
<feature type="transmembrane region" description="Helical" evidence="1">
    <location>
        <begin position="36"/>
        <end position="54"/>
    </location>
</feature>
<keyword evidence="1" id="KW-0472">Membrane</keyword>
<feature type="transmembrane region" description="Helical" evidence="1">
    <location>
        <begin position="142"/>
        <end position="162"/>
    </location>
</feature>
<evidence type="ECO:0000259" key="2">
    <source>
        <dbReference type="Pfam" id="PF01478"/>
    </source>
</evidence>
<dbReference type="RefSeq" id="WP_111367190.1">
    <property type="nucleotide sequence ID" value="NZ_JASHJG010000012.1"/>
</dbReference>
<keyword evidence="4" id="KW-1185">Reference proteome</keyword>
<comment type="caution">
    <text evidence="3">The sequence shown here is derived from an EMBL/GenBank/DDBJ whole genome shotgun (WGS) entry which is preliminary data.</text>
</comment>
<accession>A0A5A9Z5T5</accession>